<dbReference type="GO" id="GO:0005634">
    <property type="term" value="C:nucleus"/>
    <property type="evidence" value="ECO:0007669"/>
    <property type="project" value="UniProtKB-SubCell"/>
</dbReference>
<accession>A0A1X2ICZ2</accession>
<dbReference type="EMBL" id="MCGE01000015">
    <property type="protein sequence ID" value="ORZ14170.1"/>
    <property type="molecule type" value="Genomic_DNA"/>
</dbReference>
<dbReference type="PANTHER" id="PTHR21539:SF0">
    <property type="entry name" value="SAGA-ASSOCIATED FACTOR 29"/>
    <property type="match status" value="1"/>
</dbReference>
<dbReference type="Pfam" id="PF07039">
    <property type="entry name" value="SGF29_Tudor"/>
    <property type="match status" value="1"/>
</dbReference>
<evidence type="ECO:0000313" key="8">
    <source>
        <dbReference type="EMBL" id="ORZ14170.1"/>
    </source>
</evidence>
<dbReference type="PANTHER" id="PTHR21539">
    <property type="entry name" value="SAGA-ASSOCIATED FACTOR 29"/>
    <property type="match status" value="1"/>
</dbReference>
<dbReference type="AlphaFoldDB" id="A0A1X2ICZ2"/>
<dbReference type="InterPro" id="IPR037802">
    <property type="entry name" value="SGF29"/>
</dbReference>
<comment type="caution">
    <text evidence="8">The sequence shown here is derived from an EMBL/GenBank/DDBJ whole genome shotgun (WGS) entry which is preliminary data.</text>
</comment>
<evidence type="ECO:0000256" key="2">
    <source>
        <dbReference type="ARBA" id="ARBA00023015"/>
    </source>
</evidence>
<reference evidence="8 9" key="1">
    <citation type="submission" date="2016-07" db="EMBL/GenBank/DDBJ databases">
        <title>Pervasive Adenine N6-methylation of Active Genes in Fungi.</title>
        <authorList>
            <consortium name="DOE Joint Genome Institute"/>
            <person name="Mondo S.J."/>
            <person name="Dannebaum R.O."/>
            <person name="Kuo R.C."/>
            <person name="Labutti K."/>
            <person name="Haridas S."/>
            <person name="Kuo A."/>
            <person name="Salamov A."/>
            <person name="Ahrendt S.R."/>
            <person name="Lipzen A."/>
            <person name="Sullivan W."/>
            <person name="Andreopoulos W.B."/>
            <person name="Clum A."/>
            <person name="Lindquist E."/>
            <person name="Daum C."/>
            <person name="Ramamoorthy G.K."/>
            <person name="Gryganskyi A."/>
            <person name="Culley D."/>
            <person name="Magnuson J.K."/>
            <person name="James T.Y."/>
            <person name="O'Malley M.A."/>
            <person name="Stajich J.E."/>
            <person name="Spatafora J.W."/>
            <person name="Visel A."/>
            <person name="Grigoriev I.V."/>
        </authorList>
    </citation>
    <scope>NUCLEOTIDE SEQUENCE [LARGE SCALE GENOMIC DNA]</scope>
    <source>
        <strain evidence="8 9">NRRL 1336</strain>
    </source>
</reference>
<keyword evidence="5" id="KW-0175">Coiled coil</keyword>
<evidence type="ECO:0000256" key="3">
    <source>
        <dbReference type="ARBA" id="ARBA00023163"/>
    </source>
</evidence>
<gene>
    <name evidence="8" type="ORF">BCR42DRAFT_418197</name>
</gene>
<organism evidence="8 9">
    <name type="scientific">Absidia repens</name>
    <dbReference type="NCBI Taxonomy" id="90262"/>
    <lineage>
        <taxon>Eukaryota</taxon>
        <taxon>Fungi</taxon>
        <taxon>Fungi incertae sedis</taxon>
        <taxon>Mucoromycota</taxon>
        <taxon>Mucoromycotina</taxon>
        <taxon>Mucoromycetes</taxon>
        <taxon>Mucorales</taxon>
        <taxon>Cunninghamellaceae</taxon>
        <taxon>Absidia</taxon>
    </lineage>
</organism>
<feature type="region of interest" description="Disordered" evidence="6">
    <location>
        <begin position="109"/>
        <end position="144"/>
    </location>
</feature>
<dbReference type="GO" id="GO:0000124">
    <property type="term" value="C:SAGA complex"/>
    <property type="evidence" value="ECO:0007669"/>
    <property type="project" value="InterPro"/>
</dbReference>
<feature type="coiled-coil region" evidence="5">
    <location>
        <begin position="16"/>
        <end position="53"/>
    </location>
</feature>
<evidence type="ECO:0000256" key="6">
    <source>
        <dbReference type="SAM" id="MobiDB-lite"/>
    </source>
</evidence>
<dbReference type="InterPro" id="IPR047288">
    <property type="entry name" value="Tudor_SGF29_rpt1"/>
</dbReference>
<dbReference type="PROSITE" id="PS51518">
    <property type="entry name" value="SGF29_C"/>
    <property type="match status" value="1"/>
</dbReference>
<name>A0A1X2ICZ2_9FUNG</name>
<dbReference type="InterPro" id="IPR047287">
    <property type="entry name" value="Tudor_SGF29_rpt2"/>
</dbReference>
<protein>
    <submittedName>
        <fullName evidence="8">SGF29 tudor-like domain-domain-containing protein</fullName>
    </submittedName>
</protein>
<proteinExistence type="predicted"/>
<dbReference type="STRING" id="90262.A0A1X2ICZ2"/>
<keyword evidence="4" id="KW-0539">Nucleus</keyword>
<evidence type="ECO:0000256" key="4">
    <source>
        <dbReference type="ARBA" id="ARBA00023242"/>
    </source>
</evidence>
<evidence type="ECO:0000259" key="7">
    <source>
        <dbReference type="PROSITE" id="PS51518"/>
    </source>
</evidence>
<feature type="compositionally biased region" description="Polar residues" evidence="6">
    <location>
        <begin position="134"/>
        <end position="143"/>
    </location>
</feature>
<dbReference type="CDD" id="cd20393">
    <property type="entry name" value="Tudor_SGF29_rpt1"/>
    <property type="match status" value="1"/>
</dbReference>
<keyword evidence="9" id="KW-1185">Reference proteome</keyword>
<feature type="domain" description="SGF29 C-terminal" evidence="7">
    <location>
        <begin position="135"/>
        <end position="276"/>
    </location>
</feature>
<keyword evidence="3" id="KW-0804">Transcription</keyword>
<comment type="subcellular location">
    <subcellularLocation>
        <location evidence="1">Nucleus</location>
    </subcellularLocation>
</comment>
<evidence type="ECO:0000256" key="1">
    <source>
        <dbReference type="ARBA" id="ARBA00004123"/>
    </source>
</evidence>
<evidence type="ECO:0000256" key="5">
    <source>
        <dbReference type="SAM" id="Coils"/>
    </source>
</evidence>
<dbReference type="OrthoDB" id="10265994at2759"/>
<keyword evidence="2" id="KW-0805">Transcription regulation</keyword>
<dbReference type="InterPro" id="IPR010750">
    <property type="entry name" value="SGF29_tudor-like_dom"/>
</dbReference>
<dbReference type="Proteomes" id="UP000193560">
    <property type="component" value="Unassembled WGS sequence"/>
</dbReference>
<dbReference type="CDD" id="cd20394">
    <property type="entry name" value="Tudor_SGF29_rpt2"/>
    <property type="match status" value="1"/>
</dbReference>
<evidence type="ECO:0000313" key="9">
    <source>
        <dbReference type="Proteomes" id="UP000193560"/>
    </source>
</evidence>
<sequence>MYVMDRKSRTSRSATLENANEELNLWKQICNSLMELERIQKKTESVVKDLNNMRSAIRPEEGITTIILQRLKDHYRGGISLSSDEVKTITDVIEKLSVLTALREASELRAEQKKKKRKSEVEDLKSSSPKRSKTNNGIYSPGTSVAARQLKQKDKNEEWILAVVLSFHADKNKYQVEDVEQDDYGQKQKYMLPPRNIIAVPEPADLKSIPELNTGQDVLALYPGTTCFYRAIVVHPPASKENNVGPMNYKVQFEDDNDEVKTVLKEHVLQIPKGKS</sequence>
<dbReference type="Gene3D" id="2.30.30.140">
    <property type="match status" value="2"/>
</dbReference>